<comment type="caution">
    <text evidence="9">The sequence shown here is derived from an EMBL/GenBank/DDBJ whole genome shotgun (WGS) entry which is preliminary data.</text>
</comment>
<feature type="domain" description="Replication gene A protein-like" evidence="8">
    <location>
        <begin position="104"/>
        <end position="377"/>
    </location>
</feature>
<organism evidence="9 10">
    <name type="scientific">Paraburkholderia metrosideri</name>
    <dbReference type="NCBI Taxonomy" id="580937"/>
    <lineage>
        <taxon>Bacteria</taxon>
        <taxon>Pseudomonadati</taxon>
        <taxon>Pseudomonadota</taxon>
        <taxon>Betaproteobacteria</taxon>
        <taxon>Burkholderiales</taxon>
        <taxon>Burkholderiaceae</taxon>
        <taxon>Paraburkholderia</taxon>
    </lineage>
</organism>
<dbReference type="InterPro" id="IPR008766">
    <property type="entry name" value="Replication_gene_A-like"/>
</dbReference>
<dbReference type="GO" id="GO:0004519">
    <property type="term" value="F:endonuclease activity"/>
    <property type="evidence" value="ECO:0007669"/>
    <property type="project" value="UniProtKB-KW"/>
</dbReference>
<accession>A0ABW9E3A1</accession>
<proteinExistence type="inferred from homology"/>
<comment type="function">
    <text evidence="1">Possible endonuclease which induces a single-strand cut and initiates DNA replication.</text>
</comment>
<evidence type="ECO:0000256" key="2">
    <source>
        <dbReference type="ARBA" id="ARBA00009260"/>
    </source>
</evidence>
<sequence length="625" mass="70050">MKIQDNDQAWAHRLVADIPPRWRRRLLRRWERVRAKFDISVLQSEGQARQRANEGLLQAITQLEQAPLALDASDAEVCAAAEKHAQHCRQEREAMQHLSPEAQRAELARICDAIGVSAPDARKYQDGPAMLRLICPQWWRRQLRKAQARAVEGSAISLGYVNKVGDCYVSDESVQNRLQQNARNAAMLEATIARNELGQEFTLAELAAKGPANKSIRRAELMTRINGFERVAIAAGHTGLFFTMTCPSRMHAYRTVQGGRVIRNKKYDGTKPNEAQAHLTTTWARIRASLGRRSVGIYGFRIAEPNHDGTPHWHCLVFHRPGDAEMLRSTISKYALAVDGDEPGARKHRVDFKPMDAAKGTAAGYIAKYVAKNIDGYRLEKDLIGNDAIEASARVEAWATRWRIRQFQQIGGPPVSVWRELRRVESVPTDAPAFLRQAHNAVNRVAVFEGRDNASVAWNHYCDAQGGVFAGRDYRIRLSKIATDQVGRYGEEVAPRVIGIEYFEQYKVRDAIGNWTDVRPMTVTIESKRHEWEILRPASSAISVSSVVGRPVFEHTSADDVAPGGYAPASVDGLDFGFQADEIGPWTCVNNCTRDRENETRSSENNTRPSQGPLARRDYSQGRLP</sequence>
<evidence type="ECO:0000256" key="1">
    <source>
        <dbReference type="ARBA" id="ARBA00003293"/>
    </source>
</evidence>
<reference evidence="9 10" key="1">
    <citation type="journal article" date="2024" name="Chem. Sci.">
        <title>Discovery of megapolipeptins by genome mining of a Burkholderiales bacteria collection.</title>
        <authorList>
            <person name="Paulo B.S."/>
            <person name="Recchia M.J.J."/>
            <person name="Lee S."/>
            <person name="Fergusson C.H."/>
            <person name="Romanowski S.B."/>
            <person name="Hernandez A."/>
            <person name="Krull N."/>
            <person name="Liu D.Y."/>
            <person name="Cavanagh H."/>
            <person name="Bos A."/>
            <person name="Gray C.A."/>
            <person name="Murphy B.T."/>
            <person name="Linington R.G."/>
            <person name="Eustaquio A.S."/>
        </authorList>
    </citation>
    <scope>NUCLEOTIDE SEQUENCE [LARGE SCALE GENOMIC DNA]</scope>
    <source>
        <strain evidence="9 10">RL17-338-BIC-A</strain>
    </source>
</reference>
<evidence type="ECO:0000256" key="5">
    <source>
        <dbReference type="ARBA" id="ARBA00022759"/>
    </source>
</evidence>
<keyword evidence="3" id="KW-0235">DNA replication</keyword>
<dbReference type="Pfam" id="PF05840">
    <property type="entry name" value="Phage_GPA"/>
    <property type="match status" value="1"/>
</dbReference>
<dbReference type="Proteomes" id="UP001629432">
    <property type="component" value="Unassembled WGS sequence"/>
</dbReference>
<keyword evidence="5 9" id="KW-0255">Endonuclease</keyword>
<dbReference type="RefSeq" id="WP_408340678.1">
    <property type="nucleotide sequence ID" value="NZ_JAQQCF010000056.1"/>
</dbReference>
<protein>
    <submittedName>
        <fullName evidence="9">Replication endonuclease</fullName>
    </submittedName>
</protein>
<keyword evidence="6" id="KW-0378">Hydrolase</keyword>
<evidence type="ECO:0000256" key="4">
    <source>
        <dbReference type="ARBA" id="ARBA00022722"/>
    </source>
</evidence>
<evidence type="ECO:0000256" key="3">
    <source>
        <dbReference type="ARBA" id="ARBA00022705"/>
    </source>
</evidence>
<evidence type="ECO:0000256" key="7">
    <source>
        <dbReference type="SAM" id="MobiDB-lite"/>
    </source>
</evidence>
<comment type="similarity">
    <text evidence="2">Belongs to the phage GPA family.</text>
</comment>
<feature type="compositionally biased region" description="Basic and acidic residues" evidence="7">
    <location>
        <begin position="615"/>
        <end position="625"/>
    </location>
</feature>
<name>A0ABW9E3A1_9BURK</name>
<keyword evidence="4" id="KW-0540">Nuclease</keyword>
<dbReference type="EMBL" id="JAQQCF010000056">
    <property type="protein sequence ID" value="MFM0642085.1"/>
    <property type="molecule type" value="Genomic_DNA"/>
</dbReference>
<evidence type="ECO:0000313" key="9">
    <source>
        <dbReference type="EMBL" id="MFM0642085.1"/>
    </source>
</evidence>
<evidence type="ECO:0000259" key="8">
    <source>
        <dbReference type="Pfam" id="PF05840"/>
    </source>
</evidence>
<evidence type="ECO:0000256" key="6">
    <source>
        <dbReference type="ARBA" id="ARBA00022801"/>
    </source>
</evidence>
<keyword evidence="10" id="KW-1185">Reference proteome</keyword>
<feature type="region of interest" description="Disordered" evidence="7">
    <location>
        <begin position="595"/>
        <end position="625"/>
    </location>
</feature>
<evidence type="ECO:0000313" key="10">
    <source>
        <dbReference type="Proteomes" id="UP001629432"/>
    </source>
</evidence>
<gene>
    <name evidence="9" type="ORF">PQQ63_35965</name>
</gene>